<evidence type="ECO:0000313" key="8">
    <source>
        <dbReference type="RefSeq" id="XP_022153842.1"/>
    </source>
</evidence>
<keyword evidence="3" id="KW-0378">Hydrolase</keyword>
<dbReference type="KEGG" id="mcha:111021263"/>
<evidence type="ECO:0000256" key="1">
    <source>
        <dbReference type="ARBA" id="ARBA00009921"/>
    </source>
</evidence>
<dbReference type="Gene3D" id="3.30.420.10">
    <property type="entry name" value="Ribonuclease H-like superfamily/Ribonuclease H"/>
    <property type="match status" value="1"/>
</dbReference>
<dbReference type="Pfam" id="PF00929">
    <property type="entry name" value="RNase_T"/>
    <property type="match status" value="1"/>
</dbReference>
<dbReference type="InterPro" id="IPR012337">
    <property type="entry name" value="RNaseH-like_sf"/>
</dbReference>
<evidence type="ECO:0000256" key="5">
    <source>
        <dbReference type="SAM" id="MobiDB-lite"/>
    </source>
</evidence>
<dbReference type="AlphaFoldDB" id="A0A6J1DKA2"/>
<dbReference type="SUPFAM" id="SSF53098">
    <property type="entry name" value="Ribonuclease H-like"/>
    <property type="match status" value="1"/>
</dbReference>
<sequence>MQSLVNAFSVLELDAEDDQIPALSTFSKPDATASSSSKTGKSKKEVDISGDIPTGERQKQSLLDVAAEDYKLPLVWIDLEMTGLNVETDRILEIACIVTNGNLTKLAEGPDLVIHQSKECLEKMGEWCQTHHAASGLTKKVLRSTISEREAEKQVIEFVKKYVGSYTPLLAGNSVYTDFIFLKKYMPDLAGLFSHVLVDVSSVKALCCRWYPKDQKKAPHKENKHRAMDDIRESIMELKYYKENIFKKSKK</sequence>
<evidence type="ECO:0000256" key="4">
    <source>
        <dbReference type="ARBA" id="ARBA00022839"/>
    </source>
</evidence>
<evidence type="ECO:0000256" key="2">
    <source>
        <dbReference type="ARBA" id="ARBA00022722"/>
    </source>
</evidence>
<gene>
    <name evidence="8 9" type="primary">LOC111021263</name>
</gene>
<evidence type="ECO:0000313" key="9">
    <source>
        <dbReference type="RefSeq" id="XP_022153844.1"/>
    </source>
</evidence>
<feature type="domain" description="Exonuclease" evidence="6">
    <location>
        <begin position="73"/>
        <end position="247"/>
    </location>
</feature>
<protein>
    <submittedName>
        <fullName evidence="8 9">Oligoribonuclease isoform X1</fullName>
    </submittedName>
</protein>
<dbReference type="GO" id="GO:0005739">
    <property type="term" value="C:mitochondrion"/>
    <property type="evidence" value="ECO:0007669"/>
    <property type="project" value="TreeGrafter"/>
</dbReference>
<dbReference type="Proteomes" id="UP000504603">
    <property type="component" value="Unplaced"/>
</dbReference>
<keyword evidence="2" id="KW-0540">Nuclease</keyword>
<dbReference type="GeneID" id="111021263"/>
<name>A0A6J1DKA2_MOMCH</name>
<feature type="region of interest" description="Disordered" evidence="5">
    <location>
        <begin position="22"/>
        <end position="53"/>
    </location>
</feature>
<dbReference type="PANTHER" id="PTHR11046">
    <property type="entry name" value="OLIGORIBONUCLEASE, MITOCHONDRIAL"/>
    <property type="match status" value="1"/>
</dbReference>
<dbReference type="InterPro" id="IPR036397">
    <property type="entry name" value="RNaseH_sf"/>
</dbReference>
<dbReference type="SMART" id="SM00479">
    <property type="entry name" value="EXOIII"/>
    <property type="match status" value="1"/>
</dbReference>
<dbReference type="RefSeq" id="XP_022153844.1">
    <property type="nucleotide sequence ID" value="XM_022298152.1"/>
</dbReference>
<evidence type="ECO:0000313" key="7">
    <source>
        <dbReference type="Proteomes" id="UP000504603"/>
    </source>
</evidence>
<dbReference type="GO" id="GO:0003676">
    <property type="term" value="F:nucleic acid binding"/>
    <property type="evidence" value="ECO:0007669"/>
    <property type="project" value="InterPro"/>
</dbReference>
<dbReference type="GO" id="GO:0000175">
    <property type="term" value="F:3'-5'-RNA exonuclease activity"/>
    <property type="evidence" value="ECO:0007669"/>
    <property type="project" value="InterPro"/>
</dbReference>
<comment type="similarity">
    <text evidence="1">Belongs to the oligoribonuclease family.</text>
</comment>
<reference evidence="8 9" key="1">
    <citation type="submission" date="2025-04" db="UniProtKB">
        <authorList>
            <consortium name="RefSeq"/>
        </authorList>
    </citation>
    <scope>IDENTIFICATION</scope>
    <source>
        <strain evidence="8 9">OHB3-1</strain>
    </source>
</reference>
<dbReference type="PANTHER" id="PTHR11046:SF0">
    <property type="entry name" value="OLIGORIBONUCLEASE, MITOCHONDRIAL"/>
    <property type="match status" value="1"/>
</dbReference>
<accession>A0A6J1DKA2</accession>
<organism evidence="7 9">
    <name type="scientific">Momordica charantia</name>
    <name type="common">Bitter gourd</name>
    <name type="synonym">Balsam pear</name>
    <dbReference type="NCBI Taxonomy" id="3673"/>
    <lineage>
        <taxon>Eukaryota</taxon>
        <taxon>Viridiplantae</taxon>
        <taxon>Streptophyta</taxon>
        <taxon>Embryophyta</taxon>
        <taxon>Tracheophyta</taxon>
        <taxon>Spermatophyta</taxon>
        <taxon>Magnoliopsida</taxon>
        <taxon>eudicotyledons</taxon>
        <taxon>Gunneridae</taxon>
        <taxon>Pentapetalae</taxon>
        <taxon>rosids</taxon>
        <taxon>fabids</taxon>
        <taxon>Cucurbitales</taxon>
        <taxon>Cucurbitaceae</taxon>
        <taxon>Momordiceae</taxon>
        <taxon>Momordica</taxon>
    </lineage>
</organism>
<dbReference type="FunFam" id="3.30.420.10:FF:000003">
    <property type="entry name" value="Oligoribonuclease"/>
    <property type="match status" value="1"/>
</dbReference>
<dbReference type="InterPro" id="IPR022894">
    <property type="entry name" value="Oligoribonuclease"/>
</dbReference>
<dbReference type="NCBIfam" id="NF003765">
    <property type="entry name" value="PRK05359.1"/>
    <property type="match status" value="1"/>
</dbReference>
<dbReference type="CDD" id="cd06135">
    <property type="entry name" value="Orn"/>
    <property type="match status" value="1"/>
</dbReference>
<keyword evidence="4" id="KW-0269">Exonuclease</keyword>
<dbReference type="InterPro" id="IPR013520">
    <property type="entry name" value="Ribonucl_H"/>
</dbReference>
<dbReference type="OrthoDB" id="270189at2759"/>
<proteinExistence type="inferred from homology"/>
<dbReference type="RefSeq" id="XP_022153842.1">
    <property type="nucleotide sequence ID" value="XM_022298150.1"/>
</dbReference>
<evidence type="ECO:0000256" key="3">
    <source>
        <dbReference type="ARBA" id="ARBA00022801"/>
    </source>
</evidence>
<keyword evidence="7" id="KW-1185">Reference proteome</keyword>
<evidence type="ECO:0000259" key="6">
    <source>
        <dbReference type="SMART" id="SM00479"/>
    </source>
</evidence>